<dbReference type="InterPro" id="IPR000700">
    <property type="entry name" value="PAS-assoc_C"/>
</dbReference>
<feature type="domain" description="PAS" evidence="20">
    <location>
        <begin position="730"/>
        <end position="777"/>
    </location>
</feature>
<dbReference type="KEGG" id="pspi:PS2015_2258"/>
<dbReference type="InterPro" id="IPR036890">
    <property type="entry name" value="HATPase_C_sf"/>
</dbReference>
<reference evidence="23 24" key="1">
    <citation type="submission" date="2015-11" db="EMBL/GenBank/DDBJ databases">
        <authorList>
            <person name="Zhang Y."/>
            <person name="Guo Z."/>
        </authorList>
    </citation>
    <scope>NUCLEOTIDE SEQUENCE [LARGE SCALE GENOMIC DNA]</scope>
    <source>
        <strain evidence="23 24">KCTC 32221</strain>
    </source>
</reference>
<dbReference type="Gene3D" id="3.30.450.40">
    <property type="match status" value="1"/>
</dbReference>
<dbReference type="InterPro" id="IPR004358">
    <property type="entry name" value="Sig_transdc_His_kin-like_C"/>
</dbReference>
<evidence type="ECO:0000313" key="23">
    <source>
        <dbReference type="EMBL" id="ALO46893.1"/>
    </source>
</evidence>
<dbReference type="Gene3D" id="1.20.120.160">
    <property type="entry name" value="HPT domain"/>
    <property type="match status" value="1"/>
</dbReference>
<name>A0A0S2KF05_9GAMM</name>
<evidence type="ECO:0000259" key="18">
    <source>
        <dbReference type="PROSITE" id="PS50109"/>
    </source>
</evidence>
<dbReference type="PRINTS" id="PR00344">
    <property type="entry name" value="BCTRLSENSOR"/>
</dbReference>
<dbReference type="Pfam" id="PF13426">
    <property type="entry name" value="PAS_9"/>
    <property type="match status" value="1"/>
</dbReference>
<dbReference type="InterPro" id="IPR001789">
    <property type="entry name" value="Sig_transdc_resp-reg_receiver"/>
</dbReference>
<feature type="modified residue" description="4-aspartylphosphate" evidence="17">
    <location>
        <position position="190"/>
    </location>
</feature>
<keyword evidence="15" id="KW-0472">Membrane</keyword>
<dbReference type="InterPro" id="IPR005467">
    <property type="entry name" value="His_kinase_dom"/>
</dbReference>
<sequence length="1212" mass="135111">MNSDTYHEVQRALSSLRQTFIKDLEDRIDIFSQLAIRLHEADPQSARQQHFDTLYLEIHRLAGAAGTFGLFELSESAVEVDRFMSRARKDKQIASSGFSAQLVGAIAELEKIIRQVLPLAAAERPVSDAAFSRRKNQPVFIVEDDLQQAEKIQLALSDAGYQTELFLTQESFSQRMEQTSDSMPLAVVMDIMFPDDDSGGLELLGKYSESFSEFNIPVVVLSVRDDMMARLRAFRAGASRYLSKPADTGMLVDLLDTLTGRRPVEPYRVLLVDDDALLMKAHASALTAAGMNVLCVGDPLNILEALNGFDPDVAIIDVYMPDVSGPELAAVLRERFAYLHMPIIFLSAESDLSQQLMALNLGGDDFMVKPVLPEHLIAAVSARARRARQASAIRTKLETTLYEREREHVALNQHAIVSIADGRGDIIYVNDKFCEIAGYQRHELLGLNHRVVKSGLHDAEFYGDMWSTIKQGEVWQGEICNRKKDGSLYWVSSTITPFLDSDGKPYQYVSIRTDITEIKSRELEQKRQSDLRQLIAEVGATLMDAPASAMDDAVEQSLALAGQLLGAERANLFQYAADNGTVTHTHEWFRHGLCSQKARVKNVPVADLPWWWDAVQTDSLIYLPDINALPSDATAEKAFFRSLGISSVIALPIVRDAKVSGLLGFATLNEPHAWREQDLKLLQVVAELISSALKRCEAELRAESHKEMLRIGQVFANIGTWDWNIKTNQLYWTERIAPLFGYEEGEVETSYDNFMAAVHPEDRQAVGDAINASLNDKQPYEIEHRVVWPDGTVRWLLERGSVVYDADGVPDQMIGVVQDIDDRKRAEMDLQAARLEADRANLAKSEFLSSMSHELRTPMNVILGFAQLLRYDEDLSEEAKDSVSEILKSGNHLLELINEVLDLAKIESGRLTISQEPIEINQLLNDCVRQISPLADERNIGIRVVTESSLAVVADHTRLRQILLNLLSNAVKYNRESGRISVDICRLEKGRIKLSITDTGTGIEDDQISHIFEPFNRLGKESSAVEGTGIGLAISKQLIEMMGGEIHVSSTKGEGSCFWIVLDAADSISSTDLSDQIEPCLDAPDLTISTERRPVLYIEDNPSNIRLMANIVSKRPDFEFVSAMSPQLGIDLAQSRKPDLIFLDINLPDMDGYAVLRKLRNIDALKATPVIAITANAMKKDMERGMAAGFADYLTKPIQVSEVLAILQRHSW</sequence>
<feature type="modified residue" description="4-aspartylphosphate" evidence="17">
    <location>
        <position position="317"/>
    </location>
</feature>
<dbReference type="InterPro" id="IPR003018">
    <property type="entry name" value="GAF"/>
</dbReference>
<keyword evidence="4" id="KW-1003">Cell membrane</keyword>
<feature type="domain" description="Histidine kinase" evidence="18">
    <location>
        <begin position="850"/>
        <end position="1066"/>
    </location>
</feature>
<dbReference type="SUPFAM" id="SSF55874">
    <property type="entry name" value="ATPase domain of HSP90 chaperone/DNA topoisomerase II/histidine kinase"/>
    <property type="match status" value="1"/>
</dbReference>
<dbReference type="Gene3D" id="1.10.287.130">
    <property type="match status" value="1"/>
</dbReference>
<dbReference type="InterPro" id="IPR003661">
    <property type="entry name" value="HisK_dim/P_dom"/>
</dbReference>
<gene>
    <name evidence="23" type="ORF">PS2015_2258</name>
</gene>
<feature type="modified residue" description="Phosphohistidine" evidence="16">
    <location>
        <position position="59"/>
    </location>
</feature>
<evidence type="ECO:0000256" key="15">
    <source>
        <dbReference type="ARBA" id="ARBA00023136"/>
    </source>
</evidence>
<evidence type="ECO:0000259" key="19">
    <source>
        <dbReference type="PROSITE" id="PS50110"/>
    </source>
</evidence>
<evidence type="ECO:0000256" key="16">
    <source>
        <dbReference type="PROSITE-ProRule" id="PRU00110"/>
    </source>
</evidence>
<feature type="modified residue" description="4-aspartylphosphate" evidence="17">
    <location>
        <position position="1144"/>
    </location>
</feature>
<evidence type="ECO:0000256" key="5">
    <source>
        <dbReference type="ARBA" id="ARBA00022519"/>
    </source>
</evidence>
<dbReference type="GO" id="GO:0005886">
    <property type="term" value="C:plasma membrane"/>
    <property type="evidence" value="ECO:0007669"/>
    <property type="project" value="UniProtKB-SubCell"/>
</dbReference>
<dbReference type="RefSeq" id="WP_058022341.1">
    <property type="nucleotide sequence ID" value="NZ_CP013189.1"/>
</dbReference>
<dbReference type="AlphaFoldDB" id="A0A0S2KF05"/>
<dbReference type="SUPFAM" id="SSF52172">
    <property type="entry name" value="CheY-like"/>
    <property type="match status" value="3"/>
</dbReference>
<dbReference type="STRING" id="1249552.PS2015_2258"/>
<dbReference type="InterPro" id="IPR008207">
    <property type="entry name" value="Sig_transdc_His_kin_Hpt_dom"/>
</dbReference>
<dbReference type="SMART" id="SM00086">
    <property type="entry name" value="PAC"/>
    <property type="match status" value="2"/>
</dbReference>
<feature type="domain" description="Response regulatory" evidence="19">
    <location>
        <begin position="138"/>
        <end position="259"/>
    </location>
</feature>
<evidence type="ECO:0000256" key="1">
    <source>
        <dbReference type="ARBA" id="ARBA00000085"/>
    </source>
</evidence>
<evidence type="ECO:0000259" key="22">
    <source>
        <dbReference type="PROSITE" id="PS50894"/>
    </source>
</evidence>
<dbReference type="PROSITE" id="PS50113">
    <property type="entry name" value="PAC"/>
    <property type="match status" value="2"/>
</dbReference>
<dbReference type="InterPro" id="IPR013655">
    <property type="entry name" value="PAS_fold_3"/>
</dbReference>
<keyword evidence="7" id="KW-0808">Transferase</keyword>
<dbReference type="Pfam" id="PF00072">
    <property type="entry name" value="Response_reg"/>
    <property type="match status" value="3"/>
</dbReference>
<evidence type="ECO:0000256" key="8">
    <source>
        <dbReference type="ARBA" id="ARBA00022692"/>
    </source>
</evidence>
<dbReference type="SUPFAM" id="SSF47226">
    <property type="entry name" value="Histidine-containing phosphotransfer domain, HPT domain"/>
    <property type="match status" value="1"/>
</dbReference>
<evidence type="ECO:0000256" key="12">
    <source>
        <dbReference type="ARBA" id="ARBA00022840"/>
    </source>
</evidence>
<keyword evidence="8" id="KW-0812">Transmembrane</keyword>
<dbReference type="PROSITE" id="PS50894">
    <property type="entry name" value="HPT"/>
    <property type="match status" value="1"/>
</dbReference>
<keyword evidence="24" id="KW-1185">Reference proteome</keyword>
<evidence type="ECO:0000256" key="7">
    <source>
        <dbReference type="ARBA" id="ARBA00022679"/>
    </source>
</evidence>
<comment type="catalytic activity">
    <reaction evidence="1">
        <text>ATP + protein L-histidine = ADP + protein N-phospho-L-histidine.</text>
        <dbReference type="EC" id="2.7.13.3"/>
    </reaction>
</comment>
<dbReference type="CDD" id="cd00130">
    <property type="entry name" value="PAS"/>
    <property type="match status" value="2"/>
</dbReference>
<evidence type="ECO:0000256" key="13">
    <source>
        <dbReference type="ARBA" id="ARBA00022989"/>
    </source>
</evidence>
<organism evidence="23 24">
    <name type="scientific">Pseudohongiella spirulinae</name>
    <dbReference type="NCBI Taxonomy" id="1249552"/>
    <lineage>
        <taxon>Bacteria</taxon>
        <taxon>Pseudomonadati</taxon>
        <taxon>Pseudomonadota</taxon>
        <taxon>Gammaproteobacteria</taxon>
        <taxon>Pseudomonadales</taxon>
        <taxon>Pseudohongiellaceae</taxon>
        <taxon>Pseudohongiella</taxon>
    </lineage>
</organism>
<dbReference type="PANTHER" id="PTHR43047:SF72">
    <property type="entry name" value="OSMOSENSING HISTIDINE PROTEIN KINASE SLN1"/>
    <property type="match status" value="1"/>
</dbReference>
<keyword evidence="13" id="KW-1133">Transmembrane helix</keyword>
<feature type="domain" description="HPt" evidence="22">
    <location>
        <begin position="9"/>
        <end position="120"/>
    </location>
</feature>
<dbReference type="Proteomes" id="UP000065641">
    <property type="component" value="Chromosome"/>
</dbReference>
<feature type="domain" description="PAC" evidence="21">
    <location>
        <begin position="475"/>
        <end position="527"/>
    </location>
</feature>
<keyword evidence="11" id="KW-0418">Kinase</keyword>
<dbReference type="InterPro" id="IPR001610">
    <property type="entry name" value="PAC"/>
</dbReference>
<dbReference type="GO" id="GO:0009927">
    <property type="term" value="F:histidine phosphotransfer kinase activity"/>
    <property type="evidence" value="ECO:0007669"/>
    <property type="project" value="TreeGrafter"/>
</dbReference>
<feature type="domain" description="PAS" evidence="20">
    <location>
        <begin position="417"/>
        <end position="446"/>
    </location>
</feature>
<evidence type="ECO:0000313" key="24">
    <source>
        <dbReference type="Proteomes" id="UP000065641"/>
    </source>
</evidence>
<accession>A0A0S2KF05</accession>
<dbReference type="EC" id="2.7.13.3" evidence="3"/>
<dbReference type="GO" id="GO:0005524">
    <property type="term" value="F:ATP binding"/>
    <property type="evidence" value="ECO:0007669"/>
    <property type="project" value="UniProtKB-KW"/>
</dbReference>
<evidence type="ECO:0000256" key="3">
    <source>
        <dbReference type="ARBA" id="ARBA00012438"/>
    </source>
</evidence>
<evidence type="ECO:0000256" key="6">
    <source>
        <dbReference type="ARBA" id="ARBA00022553"/>
    </source>
</evidence>
<keyword evidence="14" id="KW-0902">Two-component regulatory system</keyword>
<dbReference type="Pfam" id="PF00512">
    <property type="entry name" value="HisKA"/>
    <property type="match status" value="1"/>
</dbReference>
<evidence type="ECO:0000256" key="17">
    <source>
        <dbReference type="PROSITE-ProRule" id="PRU00169"/>
    </source>
</evidence>
<dbReference type="Gene3D" id="2.10.70.100">
    <property type="match status" value="1"/>
</dbReference>
<dbReference type="SUPFAM" id="SSF55781">
    <property type="entry name" value="GAF domain-like"/>
    <property type="match status" value="1"/>
</dbReference>
<dbReference type="Gene3D" id="3.40.50.2300">
    <property type="match status" value="3"/>
</dbReference>
<dbReference type="InterPro" id="IPR029016">
    <property type="entry name" value="GAF-like_dom_sf"/>
</dbReference>
<dbReference type="InterPro" id="IPR011006">
    <property type="entry name" value="CheY-like_superfamily"/>
</dbReference>
<evidence type="ECO:0000259" key="21">
    <source>
        <dbReference type="PROSITE" id="PS50113"/>
    </source>
</evidence>
<feature type="domain" description="PAC" evidence="21">
    <location>
        <begin position="780"/>
        <end position="832"/>
    </location>
</feature>
<dbReference type="FunFam" id="2.10.70.100:FF:000001">
    <property type="entry name" value="Sensory transduction histidine kinase"/>
    <property type="match status" value="1"/>
</dbReference>
<evidence type="ECO:0000256" key="4">
    <source>
        <dbReference type="ARBA" id="ARBA00022475"/>
    </source>
</evidence>
<dbReference type="PANTHER" id="PTHR43047">
    <property type="entry name" value="TWO-COMPONENT HISTIDINE PROTEIN KINASE"/>
    <property type="match status" value="1"/>
</dbReference>
<dbReference type="Pfam" id="PF01627">
    <property type="entry name" value="Hpt"/>
    <property type="match status" value="1"/>
</dbReference>
<dbReference type="SUPFAM" id="SSF47384">
    <property type="entry name" value="Homodimeric domain of signal transducing histidine kinase"/>
    <property type="match status" value="1"/>
</dbReference>
<dbReference type="Gene3D" id="3.30.450.20">
    <property type="entry name" value="PAS domain"/>
    <property type="match status" value="2"/>
</dbReference>
<evidence type="ECO:0000256" key="2">
    <source>
        <dbReference type="ARBA" id="ARBA00004429"/>
    </source>
</evidence>
<dbReference type="GO" id="GO:0000155">
    <property type="term" value="F:phosphorelay sensor kinase activity"/>
    <property type="evidence" value="ECO:0007669"/>
    <property type="project" value="InterPro"/>
</dbReference>
<evidence type="ECO:0000256" key="14">
    <source>
        <dbReference type="ARBA" id="ARBA00023012"/>
    </source>
</evidence>
<dbReference type="CDD" id="cd16922">
    <property type="entry name" value="HATPase_EvgS-ArcB-TorS-like"/>
    <property type="match status" value="1"/>
</dbReference>
<dbReference type="InterPro" id="IPR000014">
    <property type="entry name" value="PAS"/>
</dbReference>
<dbReference type="FunFam" id="3.30.565.10:FF:000023">
    <property type="entry name" value="PAS domain-containing sensor histidine kinase"/>
    <property type="match status" value="1"/>
</dbReference>
<keyword evidence="9" id="KW-0677">Repeat</keyword>
<dbReference type="InterPro" id="IPR036641">
    <property type="entry name" value="HPT_dom_sf"/>
</dbReference>
<dbReference type="SUPFAM" id="SSF55785">
    <property type="entry name" value="PYP-like sensor domain (PAS domain)"/>
    <property type="match status" value="2"/>
</dbReference>
<evidence type="ECO:0000256" key="10">
    <source>
        <dbReference type="ARBA" id="ARBA00022741"/>
    </source>
</evidence>
<proteinExistence type="predicted"/>
<dbReference type="CDD" id="cd00156">
    <property type="entry name" value="REC"/>
    <property type="match status" value="2"/>
</dbReference>
<dbReference type="InterPro" id="IPR035965">
    <property type="entry name" value="PAS-like_dom_sf"/>
</dbReference>
<keyword evidence="12" id="KW-0067">ATP-binding</keyword>
<dbReference type="Pfam" id="PF01590">
    <property type="entry name" value="GAF"/>
    <property type="match status" value="1"/>
</dbReference>
<keyword evidence="6 17" id="KW-0597">Phosphoprotein</keyword>
<dbReference type="PROSITE" id="PS50112">
    <property type="entry name" value="PAS"/>
    <property type="match status" value="2"/>
</dbReference>
<dbReference type="SMART" id="SM00387">
    <property type="entry name" value="HATPase_c"/>
    <property type="match status" value="1"/>
</dbReference>
<dbReference type="PROSITE" id="PS50110">
    <property type="entry name" value="RESPONSE_REGULATORY"/>
    <property type="match status" value="3"/>
</dbReference>
<keyword evidence="10" id="KW-0547">Nucleotide-binding</keyword>
<dbReference type="EMBL" id="CP013189">
    <property type="protein sequence ID" value="ALO46893.1"/>
    <property type="molecule type" value="Genomic_DNA"/>
</dbReference>
<feature type="domain" description="Response regulatory" evidence="19">
    <location>
        <begin position="268"/>
        <end position="384"/>
    </location>
</feature>
<protein>
    <recommendedName>
        <fullName evidence="3">histidine kinase</fullName>
        <ecNumber evidence="3">2.7.13.3</ecNumber>
    </recommendedName>
</protein>
<evidence type="ECO:0000256" key="9">
    <source>
        <dbReference type="ARBA" id="ARBA00022737"/>
    </source>
</evidence>
<dbReference type="Pfam" id="PF08447">
    <property type="entry name" value="PAS_3"/>
    <property type="match status" value="1"/>
</dbReference>
<dbReference type="Pfam" id="PF02518">
    <property type="entry name" value="HATPase_c"/>
    <property type="match status" value="1"/>
</dbReference>
<dbReference type="PROSITE" id="PS50109">
    <property type="entry name" value="HIS_KIN"/>
    <property type="match status" value="1"/>
</dbReference>
<dbReference type="PATRIC" id="fig|1249552.3.peg.2271"/>
<dbReference type="SMART" id="SM00091">
    <property type="entry name" value="PAS"/>
    <property type="match status" value="2"/>
</dbReference>
<evidence type="ECO:0000259" key="20">
    <source>
        <dbReference type="PROSITE" id="PS50112"/>
    </source>
</evidence>
<dbReference type="SMART" id="SM00388">
    <property type="entry name" value="HisKA"/>
    <property type="match status" value="1"/>
</dbReference>
<dbReference type="Gene3D" id="3.30.565.10">
    <property type="entry name" value="Histidine kinase-like ATPase, C-terminal domain"/>
    <property type="match status" value="1"/>
</dbReference>
<dbReference type="SMART" id="SM00448">
    <property type="entry name" value="REC"/>
    <property type="match status" value="3"/>
</dbReference>
<keyword evidence="5" id="KW-0997">Cell inner membrane</keyword>
<feature type="domain" description="Response regulatory" evidence="19">
    <location>
        <begin position="1094"/>
        <end position="1211"/>
    </location>
</feature>
<dbReference type="InterPro" id="IPR036097">
    <property type="entry name" value="HisK_dim/P_sf"/>
</dbReference>
<evidence type="ECO:0000256" key="11">
    <source>
        <dbReference type="ARBA" id="ARBA00022777"/>
    </source>
</evidence>
<comment type="subcellular location">
    <subcellularLocation>
        <location evidence="2">Cell inner membrane</location>
        <topology evidence="2">Multi-pass membrane protein</topology>
    </subcellularLocation>
</comment>
<dbReference type="NCBIfam" id="TIGR00229">
    <property type="entry name" value="sensory_box"/>
    <property type="match status" value="2"/>
</dbReference>
<dbReference type="SMART" id="SM00065">
    <property type="entry name" value="GAF"/>
    <property type="match status" value="1"/>
</dbReference>
<dbReference type="CDD" id="cd00082">
    <property type="entry name" value="HisKA"/>
    <property type="match status" value="1"/>
</dbReference>
<dbReference type="InterPro" id="IPR003594">
    <property type="entry name" value="HATPase_dom"/>
</dbReference>